<name>A0A8S1PR81_9CILI</name>
<organism evidence="1 2">
    <name type="scientific">Paramecium sonneborni</name>
    <dbReference type="NCBI Taxonomy" id="65129"/>
    <lineage>
        <taxon>Eukaryota</taxon>
        <taxon>Sar</taxon>
        <taxon>Alveolata</taxon>
        <taxon>Ciliophora</taxon>
        <taxon>Intramacronucleata</taxon>
        <taxon>Oligohymenophorea</taxon>
        <taxon>Peniculida</taxon>
        <taxon>Parameciidae</taxon>
        <taxon>Paramecium</taxon>
    </lineage>
</organism>
<gene>
    <name evidence="1" type="ORF">PSON_ATCC_30995.1.T0840177</name>
</gene>
<dbReference type="EMBL" id="CAJJDN010000084">
    <property type="protein sequence ID" value="CAD8105482.1"/>
    <property type="molecule type" value="Genomic_DNA"/>
</dbReference>
<evidence type="ECO:0000313" key="1">
    <source>
        <dbReference type="EMBL" id="CAD8105482.1"/>
    </source>
</evidence>
<evidence type="ECO:0000313" key="2">
    <source>
        <dbReference type="Proteomes" id="UP000692954"/>
    </source>
</evidence>
<accession>A0A8S1PR81</accession>
<sequence length="47" mass="5960">MRFIFNIHYRQIQNQNLNSQLNLNRKFLIKNKLLSVIEKYYIERKLY</sequence>
<dbReference type="AlphaFoldDB" id="A0A8S1PR81"/>
<keyword evidence="2" id="KW-1185">Reference proteome</keyword>
<reference evidence="1" key="1">
    <citation type="submission" date="2021-01" db="EMBL/GenBank/DDBJ databases">
        <authorList>
            <consortium name="Genoscope - CEA"/>
            <person name="William W."/>
        </authorList>
    </citation>
    <scope>NUCLEOTIDE SEQUENCE</scope>
</reference>
<dbReference type="Proteomes" id="UP000692954">
    <property type="component" value="Unassembled WGS sequence"/>
</dbReference>
<proteinExistence type="predicted"/>
<protein>
    <submittedName>
        <fullName evidence="1">Uncharacterized protein</fullName>
    </submittedName>
</protein>
<comment type="caution">
    <text evidence="1">The sequence shown here is derived from an EMBL/GenBank/DDBJ whole genome shotgun (WGS) entry which is preliminary data.</text>
</comment>